<evidence type="ECO:0000313" key="2">
    <source>
        <dbReference type="Proteomes" id="UP000019804"/>
    </source>
</evidence>
<evidence type="ECO:0000313" key="1">
    <source>
        <dbReference type="EMBL" id="EYE90263.1"/>
    </source>
</evidence>
<dbReference type="STRING" id="1388766.A0A017RZP8"/>
<organism evidence="1 2">
    <name type="scientific">Aspergillus ruber (strain CBS 135680)</name>
    <dbReference type="NCBI Taxonomy" id="1388766"/>
    <lineage>
        <taxon>Eukaryota</taxon>
        <taxon>Fungi</taxon>
        <taxon>Dikarya</taxon>
        <taxon>Ascomycota</taxon>
        <taxon>Pezizomycotina</taxon>
        <taxon>Eurotiomycetes</taxon>
        <taxon>Eurotiomycetidae</taxon>
        <taxon>Eurotiales</taxon>
        <taxon>Aspergillaceae</taxon>
        <taxon>Aspergillus</taxon>
        <taxon>Aspergillus subgen. Aspergillus</taxon>
    </lineage>
</organism>
<dbReference type="AlphaFoldDB" id="A0A017RZP8"/>
<dbReference type="InterPro" id="IPR022085">
    <property type="entry name" value="OpdG"/>
</dbReference>
<dbReference type="Proteomes" id="UP000019804">
    <property type="component" value="Unassembled WGS sequence"/>
</dbReference>
<name>A0A017RZP8_ASPRC</name>
<dbReference type="RefSeq" id="XP_040633953.1">
    <property type="nucleotide sequence ID" value="XM_040785191.1"/>
</dbReference>
<dbReference type="OrthoDB" id="3350591at2759"/>
<sequence length="288" mass="32887">MSALHLKFDDDDPWIIEQKMFNLLNDYLQHPSTKSALETTQALDNLFPIHRSNEDQPHGEPREPPQSFLLHMWPLFLNIASQIPHDHSAQEKLAELVGTLKNLVSKSPIVHIDCSDYKLWRDLPLLFPTIEEELEQMANCDAESKQTYRNASSFLARLTRDRTADWFALAIGEVGGCLEGHVVFRHAHAHRGTPILDFIPERDEDIEGAFDWISICGHVLFSLDMEVKQSGGGPLWEGKLGLCPERWQLWKERLGELAEFGGVSERARKLARETRDRMEVVESDAKGQ</sequence>
<dbReference type="PANTHER" id="PTHR38797:SF4">
    <property type="entry name" value="NUCLEAR PORE COMPLEX PROTEIN NUP85"/>
    <property type="match status" value="1"/>
</dbReference>
<keyword evidence="2" id="KW-1185">Reference proteome</keyword>
<dbReference type="Pfam" id="PF12311">
    <property type="entry name" value="DUF3632"/>
    <property type="match status" value="1"/>
</dbReference>
<reference evidence="2" key="1">
    <citation type="journal article" date="2014" name="Nat. Commun.">
        <title>Genomic adaptations of the halophilic Dead Sea filamentous fungus Eurotium rubrum.</title>
        <authorList>
            <person name="Kis-Papo T."/>
            <person name="Weig A.R."/>
            <person name="Riley R."/>
            <person name="Persoh D."/>
            <person name="Salamov A."/>
            <person name="Sun H."/>
            <person name="Lipzen A."/>
            <person name="Wasser S.P."/>
            <person name="Rambold G."/>
            <person name="Grigoriev I.V."/>
            <person name="Nevo E."/>
        </authorList>
    </citation>
    <scope>NUCLEOTIDE SEQUENCE [LARGE SCALE GENOMIC DNA]</scope>
    <source>
        <strain evidence="2">CBS 135680</strain>
    </source>
</reference>
<dbReference type="GeneID" id="63700315"/>
<gene>
    <name evidence="1" type="ORF">EURHEDRAFT_467614</name>
</gene>
<dbReference type="HOGENOM" id="CLU_035263_2_0_1"/>
<dbReference type="PANTHER" id="PTHR38797">
    <property type="entry name" value="NUCLEAR PORE COMPLEX PROTEIN NUP85-RELATED"/>
    <property type="match status" value="1"/>
</dbReference>
<dbReference type="EMBL" id="KK088464">
    <property type="protein sequence ID" value="EYE90263.1"/>
    <property type="molecule type" value="Genomic_DNA"/>
</dbReference>
<accession>A0A017RZP8</accession>
<proteinExistence type="predicted"/>
<protein>
    <submittedName>
        <fullName evidence="1">Uncharacterized protein</fullName>
    </submittedName>
</protein>
<dbReference type="InterPro" id="IPR053204">
    <property type="entry name" value="Oxopyrrolidines_Biosynth-assoc"/>
</dbReference>